<feature type="compositionally biased region" description="Low complexity" evidence="1">
    <location>
        <begin position="1"/>
        <end position="20"/>
    </location>
</feature>
<evidence type="ECO:0000259" key="2">
    <source>
        <dbReference type="Pfam" id="PF12697"/>
    </source>
</evidence>
<dbReference type="InterPro" id="IPR029058">
    <property type="entry name" value="AB_hydrolase_fold"/>
</dbReference>
<dbReference type="Pfam" id="PF12697">
    <property type="entry name" value="Abhydrolase_6"/>
    <property type="match status" value="1"/>
</dbReference>
<feature type="region of interest" description="Disordered" evidence="1">
    <location>
        <begin position="1"/>
        <end position="44"/>
    </location>
</feature>
<protein>
    <submittedName>
        <fullName evidence="3">Pimeloyl-ACP methyl ester carboxylesterase</fullName>
    </submittedName>
</protein>
<feature type="domain" description="AB hydrolase-1" evidence="2">
    <location>
        <begin position="118"/>
        <end position="248"/>
    </location>
</feature>
<dbReference type="EMBL" id="JACHLP010000002">
    <property type="protein sequence ID" value="MBB4842546.1"/>
    <property type="molecule type" value="Genomic_DNA"/>
</dbReference>
<evidence type="ECO:0000313" key="4">
    <source>
        <dbReference type="Proteomes" id="UP000562027"/>
    </source>
</evidence>
<proteinExistence type="predicted"/>
<dbReference type="SUPFAM" id="SSF53474">
    <property type="entry name" value="alpha/beta-Hydrolases"/>
    <property type="match status" value="1"/>
</dbReference>
<reference evidence="3 4" key="1">
    <citation type="submission" date="2020-08" db="EMBL/GenBank/DDBJ databases">
        <title>Functional genomics of gut bacteria from endangered species of beetles.</title>
        <authorList>
            <person name="Carlos-Shanley C."/>
        </authorList>
    </citation>
    <scope>NUCLEOTIDE SEQUENCE [LARGE SCALE GENOMIC DNA]</scope>
    <source>
        <strain evidence="3 4">S00239</strain>
    </source>
</reference>
<evidence type="ECO:0000256" key="1">
    <source>
        <dbReference type="SAM" id="MobiDB-lite"/>
    </source>
</evidence>
<accession>A0A840L3L7</accession>
<dbReference type="InterPro" id="IPR000073">
    <property type="entry name" value="AB_hydrolase_1"/>
</dbReference>
<dbReference type="AlphaFoldDB" id="A0A840L3L7"/>
<sequence>MPAASPRKPRSAATSSPSRKLGQRAGRAEQGEDAASAHRHPHHHHLLDLSAPNALLLMLEGRAPWEFAALLAASPWLRRLPRGDGHPVIVFPGLGANDLTTKPLRSFLDALGYETHPWGQGFNFGPRHGVLEQCSADVKRLFKHHAKPVSLIGWSLGGIYARELAKELPDHARCVITLGTPFTGHPRATNAWRFFELVSGQDTHDPALMAQIRQTPPVPTTSIYSRSDGIVSWRCSLNPPSELSENIEVPASHLGLGMNPLALYAVADRLGQKAGEWRPFEARGGRRYFFKTRD</sequence>
<keyword evidence="4" id="KW-1185">Reference proteome</keyword>
<dbReference type="Gene3D" id="3.40.50.1820">
    <property type="entry name" value="alpha/beta hydrolase"/>
    <property type="match status" value="1"/>
</dbReference>
<evidence type="ECO:0000313" key="3">
    <source>
        <dbReference type="EMBL" id="MBB4842546.1"/>
    </source>
</evidence>
<organism evidence="3 4">
    <name type="scientific">Roseateles oligotrophus</name>
    <dbReference type="NCBI Taxonomy" id="1769250"/>
    <lineage>
        <taxon>Bacteria</taxon>
        <taxon>Pseudomonadati</taxon>
        <taxon>Pseudomonadota</taxon>
        <taxon>Betaproteobacteria</taxon>
        <taxon>Burkholderiales</taxon>
        <taxon>Sphaerotilaceae</taxon>
        <taxon>Roseateles</taxon>
    </lineage>
</organism>
<name>A0A840L3L7_9BURK</name>
<dbReference type="Proteomes" id="UP000562027">
    <property type="component" value="Unassembled WGS sequence"/>
</dbReference>
<comment type="caution">
    <text evidence="3">The sequence shown here is derived from an EMBL/GenBank/DDBJ whole genome shotgun (WGS) entry which is preliminary data.</text>
</comment>
<gene>
    <name evidence="3" type="ORF">HNP55_001061</name>
</gene>